<proteinExistence type="predicted"/>
<reference evidence="1" key="1">
    <citation type="journal article" date="2020" name="mSystems">
        <title>Genome- and Community-Level Interaction Insights into Carbon Utilization and Element Cycling Functions of Hydrothermarchaeota in Hydrothermal Sediment.</title>
        <authorList>
            <person name="Zhou Z."/>
            <person name="Liu Y."/>
            <person name="Xu W."/>
            <person name="Pan J."/>
            <person name="Luo Z.H."/>
            <person name="Li M."/>
        </authorList>
    </citation>
    <scope>NUCLEOTIDE SEQUENCE [LARGE SCALE GENOMIC DNA]</scope>
    <source>
        <strain evidence="1">SpSt-464</strain>
    </source>
</reference>
<comment type="caution">
    <text evidence="1">The sequence shown here is derived from an EMBL/GenBank/DDBJ whole genome shotgun (WGS) entry which is preliminary data.</text>
</comment>
<evidence type="ECO:0000313" key="1">
    <source>
        <dbReference type="EMBL" id="HFK23046.1"/>
    </source>
</evidence>
<dbReference type="AlphaFoldDB" id="A0A7C3NFF7"/>
<gene>
    <name evidence="1" type="ORF">ENS15_00115</name>
</gene>
<dbReference type="EMBL" id="DSTT01000001">
    <property type="protein sequence ID" value="HFK23046.1"/>
    <property type="molecule type" value="Genomic_DNA"/>
</dbReference>
<dbReference type="InterPro" id="IPR008969">
    <property type="entry name" value="CarboxyPept-like_regulatory"/>
</dbReference>
<dbReference type="SUPFAM" id="SSF49464">
    <property type="entry name" value="Carboxypeptidase regulatory domain-like"/>
    <property type="match status" value="1"/>
</dbReference>
<dbReference type="GO" id="GO:0004180">
    <property type="term" value="F:carboxypeptidase activity"/>
    <property type="evidence" value="ECO:0007669"/>
    <property type="project" value="UniProtKB-KW"/>
</dbReference>
<keyword evidence="1" id="KW-0645">Protease</keyword>
<accession>A0A7C3NFF7</accession>
<name>A0A7C3NFF7_UNCW3</name>
<keyword evidence="1" id="KW-0121">Carboxypeptidase</keyword>
<organism evidence="1">
    <name type="scientific">candidate division WOR-3 bacterium</name>
    <dbReference type="NCBI Taxonomy" id="2052148"/>
    <lineage>
        <taxon>Bacteria</taxon>
        <taxon>Bacteria division WOR-3</taxon>
    </lineage>
</organism>
<keyword evidence="1" id="KW-0378">Hydrolase</keyword>
<protein>
    <submittedName>
        <fullName evidence="1">Carboxypeptidase regulatory-like domain-containing protein</fullName>
    </submittedName>
</protein>
<sequence length="318" mass="36812">MVKKFFTFFIFLFLLYSACYIDMPHSGLLDPENSFGKSTVKIKCYDRSHNPLPGVLVTINDTITKVSDDFGYVSFLNILKGDLKIRLSKDGYSTLYIDTILFSGIPLNLVEYLNFIPKVESSYVYSSVRKTFDVFDSLRFDVNFVVKVLEKDSIEDISEAFIYFDFGSYELMKVYDDGFIKCSLNFNKTNSPLNLYDLIGEKGNIFIKDSYQESLKVKDLSLIRFVEYIPTIISPSEGEEFFYPYSFKFKSEKPYYSSYLNLSIIDVNGVTIFSDSFSIMDTMFVYNGSLKEGEYRFVVRVYDLFGNFSENSVTFFSK</sequence>